<gene>
    <name evidence="2" type="ORF">J2739_000370</name>
</gene>
<evidence type="ECO:0000313" key="2">
    <source>
        <dbReference type="EMBL" id="MDR6534610.1"/>
    </source>
</evidence>
<comment type="caution">
    <text evidence="2">The sequence shown here is derived from an EMBL/GenBank/DDBJ whole genome shotgun (WGS) entry which is preliminary data.</text>
</comment>
<proteinExistence type="predicted"/>
<reference evidence="2 3" key="1">
    <citation type="submission" date="2023-07" db="EMBL/GenBank/DDBJ databases">
        <title>Sorghum-associated microbial communities from plants grown in Nebraska, USA.</title>
        <authorList>
            <person name="Schachtman D."/>
        </authorList>
    </citation>
    <scope>NUCLEOTIDE SEQUENCE [LARGE SCALE GENOMIC DNA]</scope>
    <source>
        <strain evidence="2 3">DS1781</strain>
    </source>
</reference>
<dbReference type="PANTHER" id="PTHR33990:SF1">
    <property type="entry name" value="PROTEIN YJDN"/>
    <property type="match status" value="1"/>
</dbReference>
<dbReference type="PANTHER" id="PTHR33990">
    <property type="entry name" value="PROTEIN YJDN-RELATED"/>
    <property type="match status" value="1"/>
</dbReference>
<protein>
    <submittedName>
        <fullName evidence="2">PhnB protein</fullName>
    </submittedName>
</protein>
<dbReference type="Pfam" id="PF06983">
    <property type="entry name" value="3-dmu-9_3-mt"/>
    <property type="match status" value="1"/>
</dbReference>
<name>A0ABU1N842_9BURK</name>
<dbReference type="CDD" id="cd06588">
    <property type="entry name" value="PhnB_like"/>
    <property type="match status" value="1"/>
</dbReference>
<organism evidence="2 3">
    <name type="scientific">Variovorax soli</name>
    <dbReference type="NCBI Taxonomy" id="376815"/>
    <lineage>
        <taxon>Bacteria</taxon>
        <taxon>Pseudomonadati</taxon>
        <taxon>Pseudomonadota</taxon>
        <taxon>Betaproteobacteria</taxon>
        <taxon>Burkholderiales</taxon>
        <taxon>Comamonadaceae</taxon>
        <taxon>Variovorax</taxon>
    </lineage>
</organism>
<dbReference type="InterPro" id="IPR029068">
    <property type="entry name" value="Glyas_Bleomycin-R_OHBP_Dase"/>
</dbReference>
<evidence type="ECO:0000259" key="1">
    <source>
        <dbReference type="Pfam" id="PF06983"/>
    </source>
</evidence>
<accession>A0ABU1N842</accession>
<dbReference type="SUPFAM" id="SSF54593">
    <property type="entry name" value="Glyoxalase/Bleomycin resistance protein/Dihydroxybiphenyl dioxygenase"/>
    <property type="match status" value="1"/>
</dbReference>
<evidence type="ECO:0000313" key="3">
    <source>
        <dbReference type="Proteomes" id="UP001184230"/>
    </source>
</evidence>
<dbReference type="EMBL" id="JAVDRF010000001">
    <property type="protein sequence ID" value="MDR6534610.1"/>
    <property type="molecule type" value="Genomic_DNA"/>
</dbReference>
<dbReference type="Proteomes" id="UP001184230">
    <property type="component" value="Unassembled WGS sequence"/>
</dbReference>
<dbReference type="InterPro" id="IPR028973">
    <property type="entry name" value="PhnB-like"/>
</dbReference>
<sequence length="147" mass="15850">MHVQPYLFFEGRCDEALEFYRAKLGAEVTMLMRFKDNPEPAASQEMCAGGETSGAPAGDNVMHAEFKIGDTTLMASDGMAKDAPVFRGFSLSLTVADEADAKRKFAALSEGGQVRMPLGPTFFSPSFGMVQDRFGVGWMVIVPGPKA</sequence>
<dbReference type="Gene3D" id="3.10.180.10">
    <property type="entry name" value="2,3-Dihydroxybiphenyl 1,2-Dioxygenase, domain 1"/>
    <property type="match status" value="1"/>
</dbReference>
<feature type="domain" description="PhnB-like" evidence="1">
    <location>
        <begin position="3"/>
        <end position="141"/>
    </location>
</feature>
<dbReference type="RefSeq" id="WP_309897996.1">
    <property type="nucleotide sequence ID" value="NZ_JAVDRF010000001.1"/>
</dbReference>
<keyword evidence="3" id="KW-1185">Reference proteome</keyword>